<dbReference type="RefSeq" id="WP_095672956.1">
    <property type="nucleotide sequence ID" value="NZ_CP016773.1"/>
</dbReference>
<dbReference type="PANTHER" id="PTHR40265:SF1">
    <property type="entry name" value="GLYOXALASE-LIKE DOMAIN-CONTAINING PROTEIN"/>
    <property type="match status" value="1"/>
</dbReference>
<dbReference type="Proteomes" id="UP000217215">
    <property type="component" value="Chromosome"/>
</dbReference>
<dbReference type="Pfam" id="PF13468">
    <property type="entry name" value="Glyoxalase_3"/>
    <property type="match status" value="1"/>
</dbReference>
<reference evidence="2 3" key="1">
    <citation type="submission" date="2016-07" db="EMBL/GenBank/DDBJ databases">
        <title>High microdiversification within the ubiquitous acI lineage of Actinobacteria.</title>
        <authorList>
            <person name="Neuenschwander S.M."/>
            <person name="Salcher M."/>
            <person name="Ghai R."/>
            <person name="Pernthaler J."/>
        </authorList>
    </citation>
    <scope>NUCLEOTIDE SEQUENCE [LARGE SCALE GENOMIC DNA]</scope>
    <source>
        <strain evidence="2">MMS-IA-56</strain>
    </source>
</reference>
<dbReference type="InterPro" id="IPR025870">
    <property type="entry name" value="Glyoxalase-like_dom"/>
</dbReference>
<name>A0A249KEY7_9ACTN</name>
<feature type="domain" description="Glyoxalase-like" evidence="1">
    <location>
        <begin position="3"/>
        <end position="166"/>
    </location>
</feature>
<dbReference type="InterPro" id="IPR029068">
    <property type="entry name" value="Glyas_Bleomycin-R_OHBP_Dase"/>
</dbReference>
<evidence type="ECO:0000313" key="2">
    <source>
        <dbReference type="EMBL" id="ASY15363.1"/>
    </source>
</evidence>
<keyword evidence="3" id="KW-1185">Reference proteome</keyword>
<dbReference type="OrthoDB" id="8857320at2"/>
<protein>
    <submittedName>
        <fullName evidence="2">Glyoxalase-like domain-containing protein</fullName>
    </submittedName>
</protein>
<proteinExistence type="predicted"/>
<dbReference type="EMBL" id="CP016773">
    <property type="protein sequence ID" value="ASY15363.1"/>
    <property type="molecule type" value="Genomic_DNA"/>
</dbReference>
<gene>
    <name evidence="2" type="ORF">A1sIA56_00160</name>
</gene>
<dbReference type="PANTHER" id="PTHR40265">
    <property type="entry name" value="BLL2707 PROTEIN"/>
    <property type="match status" value="1"/>
</dbReference>
<dbReference type="Gene3D" id="3.10.180.10">
    <property type="entry name" value="2,3-Dihydroxybiphenyl 1,2-Dioxygenase, domain 1"/>
    <property type="match status" value="1"/>
</dbReference>
<organism evidence="2 3">
    <name type="scientific">Candidatus Planktophila sulfonica</name>
    <dbReference type="NCBI Taxonomy" id="1884904"/>
    <lineage>
        <taxon>Bacteria</taxon>
        <taxon>Bacillati</taxon>
        <taxon>Actinomycetota</taxon>
        <taxon>Actinomycetes</taxon>
        <taxon>Candidatus Nanopelagicales</taxon>
        <taxon>Candidatus Nanopelagicaceae</taxon>
        <taxon>Candidatus Planktophila</taxon>
    </lineage>
</organism>
<dbReference type="AlphaFoldDB" id="A0A249KEY7"/>
<evidence type="ECO:0000313" key="3">
    <source>
        <dbReference type="Proteomes" id="UP000217215"/>
    </source>
</evidence>
<dbReference type="KEGG" id="psuf:A1sIA56_00160"/>
<sequence>MRLDHVSYVTSHDQLADTVQRLGSRLGSTFVDGGIHPRFGTRNFTASLKNGQYIEVVCPLDHPATEQTPWGKAVSKKANEGGGWFTWVFSTKDIAPIEAKFGRDAIEGHRTRPNGTDLKWKQIGVKEIADTREFPFFIQWLSTDHPSQDGTPLAEIEKIVIADKDQLADSWFKEDILASLGDVNIEWVDPSANDDQSGIVAVHLSTPSGVVILD</sequence>
<evidence type="ECO:0000259" key="1">
    <source>
        <dbReference type="Pfam" id="PF13468"/>
    </source>
</evidence>
<accession>A0A249KEY7</accession>